<keyword evidence="4" id="KW-0904">Protein phosphatase</keyword>
<dbReference type="PANTHER" id="PTHR11717:SF31">
    <property type="entry name" value="LOW MOLECULAR WEIGHT PROTEIN-TYROSINE-PHOSPHATASE ETP-RELATED"/>
    <property type="match status" value="1"/>
</dbReference>
<sequence>MWFPPKMQDAIEERYGSKQGMLKHFWFGVLYRCGAYRRNRLSAINYRPKRLVFVCAGNICRSPLAEAVAAQLGMEVCSFGLDTRGNDKADARALAFAESYGIDCSEHRTTPIAEFVAEEGDLLVAMEPYHLKLLRQSGVQVPTVLLGLTDNDFACPYIHDPFNTRLSFFKKTEQLVVDRTKALVAYVKK</sequence>
<dbReference type="InterPro" id="IPR050438">
    <property type="entry name" value="LMW_PTPase"/>
</dbReference>
<comment type="similarity">
    <text evidence="1">Belongs to the low molecular weight phosphotyrosine protein phosphatase family.</text>
</comment>
<evidence type="ECO:0000313" key="8">
    <source>
        <dbReference type="EMBL" id="EAR11148.1"/>
    </source>
</evidence>
<dbReference type="SUPFAM" id="SSF52788">
    <property type="entry name" value="Phosphotyrosine protein phosphatases I"/>
    <property type="match status" value="1"/>
</dbReference>
<dbReference type="InterPro" id="IPR023485">
    <property type="entry name" value="Ptyr_pPase"/>
</dbReference>
<evidence type="ECO:0000256" key="3">
    <source>
        <dbReference type="ARBA" id="ARBA00022801"/>
    </source>
</evidence>
<dbReference type="Proteomes" id="UP000005953">
    <property type="component" value="Unassembled WGS sequence"/>
</dbReference>
<dbReference type="PRINTS" id="PR00719">
    <property type="entry name" value="LMWPTPASE"/>
</dbReference>
<gene>
    <name evidence="8" type="ORF">MED297_19712</name>
</gene>
<dbReference type="Pfam" id="PF01451">
    <property type="entry name" value="LMWPc"/>
    <property type="match status" value="1"/>
</dbReference>
<dbReference type="OrthoDB" id="9784339at2"/>
<comment type="catalytic activity">
    <reaction evidence="5">
        <text>O-phospho-L-tyrosyl-[protein] + H2O = L-tyrosyl-[protein] + phosphate</text>
        <dbReference type="Rhea" id="RHEA:10684"/>
        <dbReference type="Rhea" id="RHEA-COMP:10136"/>
        <dbReference type="Rhea" id="RHEA-COMP:20101"/>
        <dbReference type="ChEBI" id="CHEBI:15377"/>
        <dbReference type="ChEBI" id="CHEBI:43474"/>
        <dbReference type="ChEBI" id="CHEBI:46858"/>
        <dbReference type="ChEBI" id="CHEBI:61978"/>
        <dbReference type="EC" id="3.1.3.48"/>
    </reaction>
</comment>
<dbReference type="InterPro" id="IPR036196">
    <property type="entry name" value="Ptyr_pPase_sf"/>
</dbReference>
<dbReference type="SMART" id="SM00226">
    <property type="entry name" value="LMWPc"/>
    <property type="match status" value="1"/>
</dbReference>
<dbReference type="Gene3D" id="3.40.50.2300">
    <property type="match status" value="1"/>
</dbReference>
<reference evidence="8 9" key="1">
    <citation type="submission" date="2006-02" db="EMBL/GenBank/DDBJ databases">
        <authorList>
            <person name="Pinhassi J."/>
            <person name="Pedros-Alio C."/>
            <person name="Ferriera S."/>
            <person name="Johnson J."/>
            <person name="Kravitz S."/>
            <person name="Halpern A."/>
            <person name="Remington K."/>
            <person name="Beeson K."/>
            <person name="Tran B."/>
            <person name="Rogers Y.-H."/>
            <person name="Friedman R."/>
            <person name="Venter J.C."/>
        </authorList>
    </citation>
    <scope>NUCLEOTIDE SEQUENCE [LARGE SCALE GENOMIC DNA]</scope>
    <source>
        <strain evidence="8 9">MED297</strain>
    </source>
</reference>
<dbReference type="STRING" id="314283.MED297_19712"/>
<evidence type="ECO:0000256" key="2">
    <source>
        <dbReference type="ARBA" id="ARBA00013064"/>
    </source>
</evidence>
<dbReference type="EMBL" id="AAOE01000001">
    <property type="protein sequence ID" value="EAR11148.1"/>
    <property type="molecule type" value="Genomic_DNA"/>
</dbReference>
<feature type="active site" description="Nucleophile" evidence="6">
    <location>
        <position position="55"/>
    </location>
</feature>
<proteinExistence type="inferred from homology"/>
<comment type="caution">
    <text evidence="8">The sequence shown here is derived from an EMBL/GenBank/DDBJ whole genome shotgun (WGS) entry which is preliminary data.</text>
</comment>
<evidence type="ECO:0000256" key="1">
    <source>
        <dbReference type="ARBA" id="ARBA00011063"/>
    </source>
</evidence>
<dbReference type="GO" id="GO:0004725">
    <property type="term" value="F:protein tyrosine phosphatase activity"/>
    <property type="evidence" value="ECO:0007669"/>
    <property type="project" value="UniProtKB-EC"/>
</dbReference>
<keyword evidence="9" id="KW-1185">Reference proteome</keyword>
<protein>
    <recommendedName>
        <fullName evidence="2">protein-tyrosine-phosphatase</fullName>
        <ecNumber evidence="2">3.1.3.48</ecNumber>
    </recommendedName>
</protein>
<evidence type="ECO:0000256" key="6">
    <source>
        <dbReference type="PIRSR" id="PIRSR617867-1"/>
    </source>
</evidence>
<dbReference type="EC" id="3.1.3.48" evidence="2"/>
<dbReference type="HOGENOM" id="CLU_071415_1_1_6"/>
<dbReference type="RefSeq" id="WP_008044608.1">
    <property type="nucleotide sequence ID" value="NZ_CH724151.1"/>
</dbReference>
<organism evidence="8 9">
    <name type="scientific">Reinekea blandensis MED297</name>
    <dbReference type="NCBI Taxonomy" id="314283"/>
    <lineage>
        <taxon>Bacteria</taxon>
        <taxon>Pseudomonadati</taxon>
        <taxon>Pseudomonadota</taxon>
        <taxon>Gammaproteobacteria</taxon>
        <taxon>Oceanospirillales</taxon>
        <taxon>Saccharospirillaceae</taxon>
        <taxon>Reinekea</taxon>
    </lineage>
</organism>
<evidence type="ECO:0000313" key="9">
    <source>
        <dbReference type="Proteomes" id="UP000005953"/>
    </source>
</evidence>
<keyword evidence="3" id="KW-0378">Hydrolase</keyword>
<evidence type="ECO:0000256" key="4">
    <source>
        <dbReference type="ARBA" id="ARBA00022912"/>
    </source>
</evidence>
<dbReference type="InterPro" id="IPR017867">
    <property type="entry name" value="Tyr_phospatase_low_mol_wt"/>
</dbReference>
<accession>A4B947</accession>
<feature type="domain" description="Phosphotyrosine protein phosphatase I" evidence="7">
    <location>
        <begin position="49"/>
        <end position="186"/>
    </location>
</feature>
<evidence type="ECO:0000256" key="5">
    <source>
        <dbReference type="ARBA" id="ARBA00051722"/>
    </source>
</evidence>
<feature type="active site" description="Proton donor" evidence="6">
    <location>
        <position position="160"/>
    </location>
</feature>
<name>A4B947_9GAMM</name>
<dbReference type="PANTHER" id="PTHR11717">
    <property type="entry name" value="LOW MOLECULAR WEIGHT PROTEIN TYROSINE PHOSPHATASE"/>
    <property type="match status" value="1"/>
</dbReference>
<dbReference type="AlphaFoldDB" id="A4B947"/>
<evidence type="ECO:0000259" key="7">
    <source>
        <dbReference type="SMART" id="SM00226"/>
    </source>
</evidence>
<feature type="active site" evidence="6">
    <location>
        <position position="61"/>
    </location>
</feature>